<proteinExistence type="predicted"/>
<keyword evidence="2" id="KW-0274">FAD</keyword>
<dbReference type="Gene3D" id="3.30.9.10">
    <property type="entry name" value="D-Amino Acid Oxidase, subunit A, domain 2"/>
    <property type="match status" value="1"/>
</dbReference>
<protein>
    <submittedName>
        <fullName evidence="4">4-hydroxybenzoate 3-monooxygenase</fullName>
    </submittedName>
</protein>
<accession>A0ABT1QFW8</accession>
<dbReference type="InterPro" id="IPR002938">
    <property type="entry name" value="FAD-bd"/>
</dbReference>
<dbReference type="RefSeq" id="WP_255971407.1">
    <property type="nucleotide sequence ID" value="NZ_JANFQF010000016.1"/>
</dbReference>
<evidence type="ECO:0000259" key="3">
    <source>
        <dbReference type="Pfam" id="PF01494"/>
    </source>
</evidence>
<dbReference type="SUPFAM" id="SSF51905">
    <property type="entry name" value="FAD/NAD(P)-binding domain"/>
    <property type="match status" value="1"/>
</dbReference>
<dbReference type="Pfam" id="PF01494">
    <property type="entry name" value="FAD_binding_3"/>
    <property type="match status" value="1"/>
</dbReference>
<dbReference type="PANTHER" id="PTHR43004:SF3">
    <property type="entry name" value="P-HYDROXYBENZOATE HYDROXYLASE"/>
    <property type="match status" value="1"/>
</dbReference>
<gene>
    <name evidence="4" type="ORF">NOF53_18615</name>
</gene>
<evidence type="ECO:0000256" key="2">
    <source>
        <dbReference type="ARBA" id="ARBA00022827"/>
    </source>
</evidence>
<keyword evidence="5" id="KW-1185">Reference proteome</keyword>
<dbReference type="PANTHER" id="PTHR43004">
    <property type="entry name" value="TRK SYSTEM POTASSIUM UPTAKE PROTEIN"/>
    <property type="match status" value="1"/>
</dbReference>
<dbReference type="SUPFAM" id="SSF54373">
    <property type="entry name" value="FAD-linked reductases, C-terminal domain"/>
    <property type="match status" value="1"/>
</dbReference>
<evidence type="ECO:0000256" key="1">
    <source>
        <dbReference type="ARBA" id="ARBA00022630"/>
    </source>
</evidence>
<dbReference type="NCBIfam" id="NF006091">
    <property type="entry name" value="PRK08243.1"/>
    <property type="match status" value="1"/>
</dbReference>
<dbReference type="Gene3D" id="3.50.50.60">
    <property type="entry name" value="FAD/NAD(P)-binding domain"/>
    <property type="match status" value="1"/>
</dbReference>
<sequence length="393" mass="43683">MNTQVGIVGGGPAGLMLSHLLHLHGIESVVLETRTREEVEGTIRAGVLEQNTVDLMADTGLGDRIKREGHTHQGIELRFGGRGHRIAFDELTGGRAVTMYPQHEVLKDLIARRLEDDGDLRFGVSEVQVHDHTSDNPKITYLDADGNEQAITCALVAGCDGSRTTTRGLIPETTVRTDHFRQYPFAWFGILAEAPPSSEELIYANHPRGFALISTRTPDVQRHYLQVNPDDSVDNWSDDRIWSELHARVDGEGAEIKDGKIFQKSILQFRSFVSEPMQHGNLFLAGDAAHTVPPTGAKGMNLAIADVYFLSKAMAEYFATRSRAGLESYTDTVMPRVWRTQHFSWWMSSMLHRLPDDTGFGHKRQIAELDLVTRSVAGRTLVAENYVGVPLES</sequence>
<dbReference type="Proteomes" id="UP001524501">
    <property type="component" value="Unassembled WGS sequence"/>
</dbReference>
<feature type="domain" description="FAD-binding" evidence="3">
    <location>
        <begin position="3"/>
        <end position="343"/>
    </location>
</feature>
<dbReference type="EMBL" id="JANFQF010000016">
    <property type="protein sequence ID" value="MCQ4121151.1"/>
    <property type="molecule type" value="Genomic_DNA"/>
</dbReference>
<evidence type="ECO:0000313" key="5">
    <source>
        <dbReference type="Proteomes" id="UP001524501"/>
    </source>
</evidence>
<organism evidence="4 5">
    <name type="scientific">Rhodococcus tibetensis</name>
    <dbReference type="NCBI Taxonomy" id="2965064"/>
    <lineage>
        <taxon>Bacteria</taxon>
        <taxon>Bacillati</taxon>
        <taxon>Actinomycetota</taxon>
        <taxon>Actinomycetes</taxon>
        <taxon>Mycobacteriales</taxon>
        <taxon>Nocardiaceae</taxon>
        <taxon>Rhodococcus</taxon>
    </lineage>
</organism>
<keyword evidence="1" id="KW-0285">Flavoprotein</keyword>
<dbReference type="InterPro" id="IPR050641">
    <property type="entry name" value="RIFMO-like"/>
</dbReference>
<reference evidence="4 5" key="1">
    <citation type="submission" date="2022-07" db="EMBL/GenBank/DDBJ databases">
        <title>Degradation activity of malathion, p-nitrophenol and potential low-temperature adaptation strategy of Rhodococcus sp. FXJ9.536.</title>
        <authorList>
            <person name="Huang J."/>
            <person name="Huang Y."/>
        </authorList>
    </citation>
    <scope>NUCLEOTIDE SEQUENCE [LARGE SCALE GENOMIC DNA]</scope>
    <source>
        <strain evidence="4 5">FXJ9.536</strain>
    </source>
</reference>
<comment type="caution">
    <text evidence="4">The sequence shown here is derived from an EMBL/GenBank/DDBJ whole genome shotgun (WGS) entry which is preliminary data.</text>
</comment>
<evidence type="ECO:0000313" key="4">
    <source>
        <dbReference type="EMBL" id="MCQ4121151.1"/>
    </source>
</evidence>
<name>A0ABT1QFW8_9NOCA</name>
<dbReference type="PRINTS" id="PR00420">
    <property type="entry name" value="RNGMNOXGNASE"/>
</dbReference>
<dbReference type="InterPro" id="IPR036188">
    <property type="entry name" value="FAD/NAD-bd_sf"/>
</dbReference>